<reference evidence="1" key="1">
    <citation type="submission" date="2023-10" db="EMBL/GenBank/DDBJ databases">
        <authorList>
            <person name="Domelevo Entfellner J.-B."/>
        </authorList>
    </citation>
    <scope>NUCLEOTIDE SEQUENCE</scope>
</reference>
<gene>
    <name evidence="1" type="ORF">AYBTSS11_LOCUS15405</name>
</gene>
<evidence type="ECO:0000313" key="1">
    <source>
        <dbReference type="EMBL" id="CAJ1952642.1"/>
    </source>
</evidence>
<protein>
    <submittedName>
        <fullName evidence="1">Uncharacterized protein</fullName>
    </submittedName>
</protein>
<dbReference type="EMBL" id="OY731401">
    <property type="protein sequence ID" value="CAJ1952642.1"/>
    <property type="molecule type" value="Genomic_DNA"/>
</dbReference>
<keyword evidence="2" id="KW-1185">Reference proteome</keyword>
<dbReference type="Proteomes" id="UP001189624">
    <property type="component" value="Chromosome 4"/>
</dbReference>
<dbReference type="AlphaFoldDB" id="A0AA86SDD1"/>
<accession>A0AA86SDD1</accession>
<evidence type="ECO:0000313" key="2">
    <source>
        <dbReference type="Proteomes" id="UP001189624"/>
    </source>
</evidence>
<organism evidence="1 2">
    <name type="scientific">Sphenostylis stenocarpa</name>
    <dbReference type="NCBI Taxonomy" id="92480"/>
    <lineage>
        <taxon>Eukaryota</taxon>
        <taxon>Viridiplantae</taxon>
        <taxon>Streptophyta</taxon>
        <taxon>Embryophyta</taxon>
        <taxon>Tracheophyta</taxon>
        <taxon>Spermatophyta</taxon>
        <taxon>Magnoliopsida</taxon>
        <taxon>eudicotyledons</taxon>
        <taxon>Gunneridae</taxon>
        <taxon>Pentapetalae</taxon>
        <taxon>rosids</taxon>
        <taxon>fabids</taxon>
        <taxon>Fabales</taxon>
        <taxon>Fabaceae</taxon>
        <taxon>Papilionoideae</taxon>
        <taxon>50 kb inversion clade</taxon>
        <taxon>NPAAA clade</taxon>
        <taxon>indigoferoid/millettioid clade</taxon>
        <taxon>Phaseoleae</taxon>
        <taxon>Sphenostylis</taxon>
    </lineage>
</organism>
<dbReference type="Gramene" id="rna-AYBTSS11_LOCUS15405">
    <property type="protein sequence ID" value="CAJ1952642.1"/>
    <property type="gene ID" value="gene-AYBTSS11_LOCUS15405"/>
</dbReference>
<proteinExistence type="predicted"/>
<sequence>MSRILKDKQSTAFSSYCLRSNSKGVSHISDPPTVWHVHGPWHVRNCYGVGILRVHDGGASVWLVWKPYACEVGCGVWSKGEPETSFLLEAEEGKFLNVEAPQEAKILKNCYSVINQWSNAASPRKPIVINGNENKAKAFFKWDFRPSNIPALNVRS</sequence>
<name>A0AA86SDD1_9FABA</name>